<dbReference type="Pfam" id="PF02518">
    <property type="entry name" value="HATPase_c"/>
    <property type="match status" value="1"/>
</dbReference>
<dbReference type="InterPro" id="IPR036890">
    <property type="entry name" value="HATPase_C_sf"/>
</dbReference>
<reference evidence="12 13" key="1">
    <citation type="submission" date="2022-01" db="EMBL/GenBank/DDBJ databases">
        <title>Desulfofustis limnae sp. nov., a novel mesophilic sulfate-reducing bacterium isolated from marsh soil.</title>
        <authorList>
            <person name="Watanabe M."/>
            <person name="Takahashi A."/>
            <person name="Kojima H."/>
            <person name="Fukui M."/>
        </authorList>
    </citation>
    <scope>NUCLEOTIDE SEQUENCE [LARGE SCALE GENOMIC DNA]</scope>
    <source>
        <strain evidence="12 13">PPLL</strain>
    </source>
</reference>
<dbReference type="InterPro" id="IPR004358">
    <property type="entry name" value="Sig_transdc_His_kin-like_C"/>
</dbReference>
<feature type="transmembrane region" description="Helical" evidence="9">
    <location>
        <begin position="183"/>
        <end position="200"/>
    </location>
</feature>
<dbReference type="NCBIfam" id="TIGR00229">
    <property type="entry name" value="sensory_box"/>
    <property type="match status" value="1"/>
</dbReference>
<keyword evidence="8" id="KW-0902">Two-component regulatory system</keyword>
<dbReference type="InterPro" id="IPR000014">
    <property type="entry name" value="PAS"/>
</dbReference>
<keyword evidence="9" id="KW-0812">Transmembrane</keyword>
<sequence>MNFLSYFKLERADDSYGELMKQQLMWMLLLRVVLYTLLLFISLLLMDERFDAITMPPSLLILFILGVYLVTVGAALLLFHSHGEFRRFGFVQTIVDAALASLLVYLTGASHSVFFSVYFFPIIAGGLLAPLKGGLLAAAASTMLYAGVLGLEYFGVLPDYLYFYDDFETHNLFGSVNHFSTKGLSFFLAAVISALFGARLKSTTEALSSTRQDFNRLTLLYKQIFDNISTGIITFDGNAIITSANNAAAAITGMSISAMTGRSLPAIFPDIDTDSRASRNVCDFERDDGQKLRIGYACTNVHRLDPAEQQPAPLPSEQQLYILSLKDIGEIERLEMQMRQSEKLAAIGMMSASIAHDFRNPLAAISGSAQVLAHEFASRQQDSGANYELTRIILRESDRLTKTIADFLKFARPESADREWFRLTTCLEDILQVCKADPKWPATARIDVEVDPLFRLWADEKQLFTALSHLINNALAFCPRGQEHLHIVAQQRMVADRGTMNGVSVYDNGPGIKDEDVKKIFEPFFTTRADGTGLGLAIVKQTIEAHNGFVVVGSSPLGGAGFSLYLPIPEGTRR</sequence>
<feature type="transmembrane region" description="Helical" evidence="9">
    <location>
        <begin position="113"/>
        <end position="131"/>
    </location>
</feature>
<comment type="catalytic activity">
    <reaction evidence="1">
        <text>ATP + protein L-histidine = ADP + protein N-phospho-L-histidine.</text>
        <dbReference type="EC" id="2.7.13.3"/>
    </reaction>
</comment>
<evidence type="ECO:0000313" key="13">
    <source>
        <dbReference type="Proteomes" id="UP000830055"/>
    </source>
</evidence>
<dbReference type="SUPFAM" id="SSF47384">
    <property type="entry name" value="Homodimeric domain of signal transducing histidine kinase"/>
    <property type="match status" value="1"/>
</dbReference>
<dbReference type="EC" id="2.7.13.3" evidence="2"/>
<feature type="domain" description="PAS" evidence="11">
    <location>
        <begin position="221"/>
        <end position="264"/>
    </location>
</feature>
<dbReference type="PANTHER" id="PTHR43065:SF10">
    <property type="entry name" value="PEROXIDE STRESS-ACTIVATED HISTIDINE KINASE MAK3"/>
    <property type="match status" value="1"/>
</dbReference>
<dbReference type="Pfam" id="PF25323">
    <property type="entry name" value="6TM_PilS"/>
    <property type="match status" value="1"/>
</dbReference>
<evidence type="ECO:0000256" key="5">
    <source>
        <dbReference type="ARBA" id="ARBA00022741"/>
    </source>
</evidence>
<dbReference type="Gene3D" id="3.30.450.20">
    <property type="entry name" value="PAS domain"/>
    <property type="match status" value="1"/>
</dbReference>
<name>A0ABN6M6G8_9BACT</name>
<gene>
    <name evidence="12" type="primary">pilS</name>
    <name evidence="12" type="ORF">DPPLL_18900</name>
</gene>
<evidence type="ECO:0000259" key="10">
    <source>
        <dbReference type="PROSITE" id="PS50109"/>
    </source>
</evidence>
<dbReference type="Pfam" id="PF00512">
    <property type="entry name" value="HisKA"/>
    <property type="match status" value="1"/>
</dbReference>
<dbReference type="SUPFAM" id="SSF55874">
    <property type="entry name" value="ATPase domain of HSP90 chaperone/DNA topoisomerase II/histidine kinase"/>
    <property type="match status" value="1"/>
</dbReference>
<dbReference type="PROSITE" id="PS50112">
    <property type="entry name" value="PAS"/>
    <property type="match status" value="1"/>
</dbReference>
<dbReference type="CDD" id="cd00082">
    <property type="entry name" value="HisKA"/>
    <property type="match status" value="1"/>
</dbReference>
<dbReference type="EMBL" id="AP025516">
    <property type="protein sequence ID" value="BDD87525.1"/>
    <property type="molecule type" value="Genomic_DNA"/>
</dbReference>
<proteinExistence type="predicted"/>
<evidence type="ECO:0000256" key="1">
    <source>
        <dbReference type="ARBA" id="ARBA00000085"/>
    </source>
</evidence>
<feature type="transmembrane region" description="Helical" evidence="9">
    <location>
        <begin position="28"/>
        <end position="46"/>
    </location>
</feature>
<dbReference type="PANTHER" id="PTHR43065">
    <property type="entry name" value="SENSOR HISTIDINE KINASE"/>
    <property type="match status" value="1"/>
</dbReference>
<evidence type="ECO:0000256" key="7">
    <source>
        <dbReference type="ARBA" id="ARBA00022840"/>
    </source>
</evidence>
<evidence type="ECO:0000256" key="8">
    <source>
        <dbReference type="ARBA" id="ARBA00023012"/>
    </source>
</evidence>
<evidence type="ECO:0000256" key="2">
    <source>
        <dbReference type="ARBA" id="ARBA00012438"/>
    </source>
</evidence>
<evidence type="ECO:0000259" key="11">
    <source>
        <dbReference type="PROSITE" id="PS50112"/>
    </source>
</evidence>
<evidence type="ECO:0000256" key="4">
    <source>
        <dbReference type="ARBA" id="ARBA00022679"/>
    </source>
</evidence>
<dbReference type="RefSeq" id="WP_284154548.1">
    <property type="nucleotide sequence ID" value="NZ_AP025516.1"/>
</dbReference>
<dbReference type="Gene3D" id="1.10.287.130">
    <property type="match status" value="1"/>
</dbReference>
<evidence type="ECO:0000256" key="6">
    <source>
        <dbReference type="ARBA" id="ARBA00022777"/>
    </source>
</evidence>
<dbReference type="CDD" id="cd00075">
    <property type="entry name" value="HATPase"/>
    <property type="match status" value="1"/>
</dbReference>
<dbReference type="SMART" id="SM00387">
    <property type="entry name" value="HATPase_c"/>
    <property type="match status" value="1"/>
</dbReference>
<feature type="transmembrane region" description="Helical" evidence="9">
    <location>
        <begin position="143"/>
        <end position="163"/>
    </location>
</feature>
<dbReference type="InterPro" id="IPR003594">
    <property type="entry name" value="HATPase_dom"/>
</dbReference>
<dbReference type="PROSITE" id="PS50109">
    <property type="entry name" value="HIS_KIN"/>
    <property type="match status" value="1"/>
</dbReference>
<evidence type="ECO:0000313" key="12">
    <source>
        <dbReference type="EMBL" id="BDD87525.1"/>
    </source>
</evidence>
<keyword evidence="7" id="KW-0067">ATP-binding</keyword>
<dbReference type="Pfam" id="PF13188">
    <property type="entry name" value="PAS_8"/>
    <property type="match status" value="1"/>
</dbReference>
<keyword evidence="13" id="KW-1185">Reference proteome</keyword>
<dbReference type="GO" id="GO:0016301">
    <property type="term" value="F:kinase activity"/>
    <property type="evidence" value="ECO:0007669"/>
    <property type="project" value="UniProtKB-KW"/>
</dbReference>
<dbReference type="InterPro" id="IPR035965">
    <property type="entry name" value="PAS-like_dom_sf"/>
</dbReference>
<dbReference type="PRINTS" id="PR00344">
    <property type="entry name" value="BCTRLSENSOR"/>
</dbReference>
<dbReference type="InterPro" id="IPR003661">
    <property type="entry name" value="HisK_dim/P_dom"/>
</dbReference>
<dbReference type="Proteomes" id="UP000830055">
    <property type="component" value="Chromosome"/>
</dbReference>
<protein>
    <recommendedName>
        <fullName evidence="2">histidine kinase</fullName>
        <ecNumber evidence="2">2.7.13.3</ecNumber>
    </recommendedName>
</protein>
<organism evidence="12 13">
    <name type="scientific">Desulfofustis limnaeus</name>
    <dbReference type="NCBI Taxonomy" id="2740163"/>
    <lineage>
        <taxon>Bacteria</taxon>
        <taxon>Pseudomonadati</taxon>
        <taxon>Thermodesulfobacteriota</taxon>
        <taxon>Desulfobulbia</taxon>
        <taxon>Desulfobulbales</taxon>
        <taxon>Desulfocapsaceae</taxon>
        <taxon>Desulfofustis</taxon>
    </lineage>
</organism>
<dbReference type="InterPro" id="IPR036097">
    <property type="entry name" value="HisK_dim/P_sf"/>
</dbReference>
<evidence type="ECO:0000256" key="9">
    <source>
        <dbReference type="SAM" id="Phobius"/>
    </source>
</evidence>
<keyword evidence="9" id="KW-1133">Transmembrane helix</keyword>
<accession>A0ABN6M6G8</accession>
<keyword evidence="9" id="KW-0472">Membrane</keyword>
<dbReference type="SUPFAM" id="SSF55785">
    <property type="entry name" value="PYP-like sensor domain (PAS domain)"/>
    <property type="match status" value="1"/>
</dbReference>
<keyword evidence="3" id="KW-0597">Phosphoprotein</keyword>
<keyword evidence="6 12" id="KW-0418">Kinase</keyword>
<feature type="domain" description="Histidine kinase" evidence="10">
    <location>
        <begin position="353"/>
        <end position="570"/>
    </location>
</feature>
<keyword evidence="4" id="KW-0808">Transferase</keyword>
<feature type="transmembrane region" description="Helical" evidence="9">
    <location>
        <begin position="58"/>
        <end position="79"/>
    </location>
</feature>
<dbReference type="InterPro" id="IPR005467">
    <property type="entry name" value="His_kinase_dom"/>
</dbReference>
<evidence type="ECO:0000256" key="3">
    <source>
        <dbReference type="ARBA" id="ARBA00022553"/>
    </source>
</evidence>
<dbReference type="SMART" id="SM00388">
    <property type="entry name" value="HisKA"/>
    <property type="match status" value="1"/>
</dbReference>
<keyword evidence="5" id="KW-0547">Nucleotide-binding</keyword>
<dbReference type="Gene3D" id="3.30.565.10">
    <property type="entry name" value="Histidine kinase-like ATPase, C-terminal domain"/>
    <property type="match status" value="1"/>
</dbReference>